<dbReference type="InterPro" id="IPR024072">
    <property type="entry name" value="DHFR-like_dom_sf"/>
</dbReference>
<dbReference type="InterPro" id="IPR050765">
    <property type="entry name" value="Riboflavin_Biosynth_HTPR"/>
</dbReference>
<dbReference type="EMBL" id="CP048882">
    <property type="protein sequence ID" value="QPP05455.1"/>
    <property type="molecule type" value="Genomic_DNA"/>
</dbReference>
<gene>
    <name evidence="2" type="ORF">G4Z16_02530</name>
</gene>
<reference evidence="3" key="1">
    <citation type="submission" date="2020-02" db="EMBL/GenBank/DDBJ databases">
        <title>Streptomyces sp. ASO4wet.</title>
        <authorList>
            <person name="Risdian C."/>
            <person name="Landwehr W."/>
            <person name="Schupp P."/>
            <person name="Wink J."/>
        </authorList>
    </citation>
    <scope>NUCLEOTIDE SEQUENCE [LARGE SCALE GENOMIC DNA]</scope>
    <source>
        <strain evidence="3">ASO4wet</strain>
    </source>
</reference>
<dbReference type="GO" id="GO:0008703">
    <property type="term" value="F:5-amino-6-(5-phosphoribosylamino)uracil reductase activity"/>
    <property type="evidence" value="ECO:0007669"/>
    <property type="project" value="InterPro"/>
</dbReference>
<evidence type="ECO:0000313" key="2">
    <source>
        <dbReference type="EMBL" id="QPP05455.1"/>
    </source>
</evidence>
<organism evidence="2 3">
    <name type="scientific">Streptomyces bathyalis</name>
    <dbReference type="NCBI Taxonomy" id="2710756"/>
    <lineage>
        <taxon>Bacteria</taxon>
        <taxon>Bacillati</taxon>
        <taxon>Actinomycetota</taxon>
        <taxon>Actinomycetes</taxon>
        <taxon>Kitasatosporales</taxon>
        <taxon>Streptomycetaceae</taxon>
        <taxon>Streptomyces</taxon>
    </lineage>
</organism>
<dbReference type="PANTHER" id="PTHR38011:SF11">
    <property type="entry name" value="2,5-DIAMINO-6-RIBOSYLAMINO-4(3H)-PYRIMIDINONE 5'-PHOSPHATE REDUCTASE"/>
    <property type="match status" value="1"/>
</dbReference>
<evidence type="ECO:0000313" key="3">
    <source>
        <dbReference type="Proteomes" id="UP000595046"/>
    </source>
</evidence>
<dbReference type="SUPFAM" id="SSF53597">
    <property type="entry name" value="Dihydrofolate reductase-like"/>
    <property type="match status" value="1"/>
</dbReference>
<feature type="domain" description="Bacterial bifunctional deaminase-reductase C-terminal" evidence="1">
    <location>
        <begin position="13"/>
        <end position="191"/>
    </location>
</feature>
<dbReference type="Pfam" id="PF01872">
    <property type="entry name" value="RibD_C"/>
    <property type="match status" value="1"/>
</dbReference>
<dbReference type="RefSeq" id="WP_197348964.1">
    <property type="nucleotide sequence ID" value="NZ_CP048882.1"/>
</dbReference>
<dbReference type="KEGG" id="sbat:G4Z16_02530"/>
<proteinExistence type="predicted"/>
<protein>
    <submittedName>
        <fullName evidence="2">Dihydrofolate reductase family protein</fullName>
    </submittedName>
</protein>
<dbReference type="Proteomes" id="UP000595046">
    <property type="component" value="Chromosome"/>
</dbReference>
<dbReference type="GO" id="GO:0009231">
    <property type="term" value="P:riboflavin biosynthetic process"/>
    <property type="evidence" value="ECO:0007669"/>
    <property type="project" value="InterPro"/>
</dbReference>
<dbReference type="AlphaFoldDB" id="A0A7T1WS82"/>
<name>A0A7T1WS82_9ACTN</name>
<evidence type="ECO:0000259" key="1">
    <source>
        <dbReference type="Pfam" id="PF01872"/>
    </source>
</evidence>
<sequence>MSASPSGASRRVVTWASVSMDGFTSGPDGPQHDTWLYEHAMQEGTAVYFEGIWRGADTALLGRTNYEGFHSVWPSITRDPATDPRTRDLGTWLDTVEKVVFSRTLEKADWNNSRVAGDLEAEVAALKRAPGRDILVLNSASIIHALLRADLVDDVRFAMVPTLVGGGLRLFPDGLPASKWSLAETTALAHGAVGLHYRRA</sequence>
<keyword evidence="3" id="KW-1185">Reference proteome</keyword>
<accession>A0A7T1WS82</accession>
<dbReference type="Gene3D" id="3.40.430.10">
    <property type="entry name" value="Dihydrofolate Reductase, subunit A"/>
    <property type="match status" value="1"/>
</dbReference>
<dbReference type="InterPro" id="IPR002734">
    <property type="entry name" value="RibDG_C"/>
</dbReference>
<dbReference type="PANTHER" id="PTHR38011">
    <property type="entry name" value="DIHYDROFOLATE REDUCTASE FAMILY PROTEIN (AFU_ORTHOLOGUE AFUA_8G06820)"/>
    <property type="match status" value="1"/>
</dbReference>